<gene>
    <name evidence="1" type="ORF">EJ377_04200</name>
</gene>
<dbReference type="Proteomes" id="UP000276953">
    <property type="component" value="Unassembled WGS sequence"/>
</dbReference>
<organism evidence="1 2">
    <name type="scientific">Chryseobacterium arthrosphaerae</name>
    <dbReference type="NCBI Taxonomy" id="651561"/>
    <lineage>
        <taxon>Bacteria</taxon>
        <taxon>Pseudomonadati</taxon>
        <taxon>Bacteroidota</taxon>
        <taxon>Flavobacteriia</taxon>
        <taxon>Flavobacteriales</taxon>
        <taxon>Weeksellaceae</taxon>
        <taxon>Chryseobacterium group</taxon>
        <taxon>Chryseobacterium</taxon>
    </lineage>
</organism>
<proteinExistence type="predicted"/>
<evidence type="ECO:0000313" key="1">
    <source>
        <dbReference type="EMBL" id="RTZ49614.1"/>
    </source>
</evidence>
<dbReference type="EMBL" id="RYFC01000001">
    <property type="protein sequence ID" value="RTZ49614.1"/>
    <property type="molecule type" value="Genomic_DNA"/>
</dbReference>
<reference evidence="1 2" key="1">
    <citation type="submission" date="2018-12" db="EMBL/GenBank/DDBJ databases">
        <title>Draft Genome Sequence of Chryseobacterium arthrosphaerae strain ED882-96 Isolated from the Blood of a Patient with Liver Cirrhosis in Taiwan.</title>
        <authorList>
            <person name="Lin J.-N."/>
            <person name="Lai C.-H."/>
            <person name="Yang C.-H."/>
            <person name="Huang Y.-H."/>
        </authorList>
    </citation>
    <scope>NUCLEOTIDE SEQUENCE [LARGE SCALE GENOMIC DNA]</scope>
    <source>
        <strain evidence="1 2">ED882-96</strain>
    </source>
</reference>
<comment type="caution">
    <text evidence="1">The sequence shown here is derived from an EMBL/GenBank/DDBJ whole genome shotgun (WGS) entry which is preliminary data.</text>
</comment>
<evidence type="ECO:0000313" key="2">
    <source>
        <dbReference type="Proteomes" id="UP000276953"/>
    </source>
</evidence>
<protein>
    <submittedName>
        <fullName evidence="1">Uncharacterized protein</fullName>
    </submittedName>
</protein>
<dbReference type="AlphaFoldDB" id="A0A432DZ55"/>
<name>A0A432DZ55_9FLAO</name>
<accession>A0A432DZ55</accession>
<sequence>MKFQIIMMHMQKSNHHSSFDLFVFIFLTLMRPTSAKRFLRLQASLPTSKIKSLAKGIVEVEGTLIMKEPLSSPVDHEICIGYYYTIEDIDRILTETLLQNHSQGNPMQPFHHKRRNGNH</sequence>